<dbReference type="PROSITE" id="PS50206">
    <property type="entry name" value="RHODANESE_3"/>
    <property type="match status" value="1"/>
</dbReference>
<dbReference type="InterPro" id="IPR036873">
    <property type="entry name" value="Rhodanese-like_dom_sf"/>
</dbReference>
<dbReference type="CDD" id="cd00158">
    <property type="entry name" value="RHOD"/>
    <property type="match status" value="1"/>
</dbReference>
<proteinExistence type="predicted"/>
<evidence type="ECO:0000259" key="2">
    <source>
        <dbReference type="PROSITE" id="PS50206"/>
    </source>
</evidence>
<sequence>MRTSLIVLAAFAGLSVAMPLSAKEAPPPANPLIDYDGFVALTQDVGPYRAKRLLNVADFKRESVAPNALLLDARSAEAFRQGHIAGAVNLPLPDFTAESLARVIGSDTNRPIYIYCNNNFRNNIAPVVTKSRPLALNIQTFVNLVGYGYKQVWELGEAVDMNDPAIGWVKGQPTQG</sequence>
<organism evidence="3 4">
    <name type="scientific">Sphingomonas alpina</name>
    <dbReference type="NCBI Taxonomy" id="653931"/>
    <lineage>
        <taxon>Bacteria</taxon>
        <taxon>Pseudomonadati</taxon>
        <taxon>Pseudomonadota</taxon>
        <taxon>Alphaproteobacteria</taxon>
        <taxon>Sphingomonadales</taxon>
        <taxon>Sphingomonadaceae</taxon>
        <taxon>Sphingomonas</taxon>
    </lineage>
</organism>
<dbReference type="Gene3D" id="3.40.250.10">
    <property type="entry name" value="Rhodanese-like domain"/>
    <property type="match status" value="1"/>
</dbReference>
<feature type="signal peptide" evidence="1">
    <location>
        <begin position="1"/>
        <end position="22"/>
    </location>
</feature>
<feature type="domain" description="Rhodanese" evidence="2">
    <location>
        <begin position="64"/>
        <end position="121"/>
    </location>
</feature>
<protein>
    <submittedName>
        <fullName evidence="3">Rhodanese-like domain-containing protein</fullName>
    </submittedName>
</protein>
<dbReference type="Pfam" id="PF00581">
    <property type="entry name" value="Rhodanese"/>
    <property type="match status" value="1"/>
</dbReference>
<dbReference type="InterPro" id="IPR001763">
    <property type="entry name" value="Rhodanese-like_dom"/>
</dbReference>
<dbReference type="Proteomes" id="UP000516148">
    <property type="component" value="Chromosome"/>
</dbReference>
<evidence type="ECO:0000313" key="3">
    <source>
        <dbReference type="EMBL" id="QNQ10139.1"/>
    </source>
</evidence>
<evidence type="ECO:0000256" key="1">
    <source>
        <dbReference type="SAM" id="SignalP"/>
    </source>
</evidence>
<name>A0A7H0LKD6_9SPHN</name>
<keyword evidence="4" id="KW-1185">Reference proteome</keyword>
<keyword evidence="1" id="KW-0732">Signal</keyword>
<reference evidence="3 4" key="1">
    <citation type="submission" date="2020-09" db="EMBL/GenBank/DDBJ databases">
        <title>Sphingomonas sp., a new species isolated from pork steak.</title>
        <authorList>
            <person name="Heidler von Heilborn D."/>
        </authorList>
    </citation>
    <scope>NUCLEOTIDE SEQUENCE [LARGE SCALE GENOMIC DNA]</scope>
    <source>
        <strain evidence="4">S8-3T</strain>
    </source>
</reference>
<dbReference type="SUPFAM" id="SSF52821">
    <property type="entry name" value="Rhodanese/Cell cycle control phosphatase"/>
    <property type="match status" value="1"/>
</dbReference>
<feature type="chain" id="PRO_5028946496" evidence="1">
    <location>
        <begin position="23"/>
        <end position="176"/>
    </location>
</feature>
<dbReference type="KEGG" id="spap:H3Z74_02500"/>
<dbReference type="AlphaFoldDB" id="A0A7H0LKD6"/>
<dbReference type="SMART" id="SM00450">
    <property type="entry name" value="RHOD"/>
    <property type="match status" value="1"/>
</dbReference>
<dbReference type="RefSeq" id="WP_187762443.1">
    <property type="nucleotide sequence ID" value="NZ_CP061038.1"/>
</dbReference>
<gene>
    <name evidence="3" type="ORF">H3Z74_02500</name>
</gene>
<dbReference type="EMBL" id="CP061038">
    <property type="protein sequence ID" value="QNQ10139.1"/>
    <property type="molecule type" value="Genomic_DNA"/>
</dbReference>
<evidence type="ECO:0000313" key="4">
    <source>
        <dbReference type="Proteomes" id="UP000516148"/>
    </source>
</evidence>
<accession>A0A7H0LKD6</accession>